<evidence type="ECO:0000256" key="3">
    <source>
        <dbReference type="ARBA" id="ARBA00023002"/>
    </source>
</evidence>
<dbReference type="InterPro" id="IPR004588">
    <property type="entry name" value="IspG_bac-typ"/>
</dbReference>
<feature type="binding site" evidence="7">
    <location>
        <position position="265"/>
    </location>
    <ligand>
        <name>[4Fe-4S] cluster</name>
        <dbReference type="ChEBI" id="CHEBI:49883"/>
    </ligand>
</feature>
<dbReference type="InterPro" id="IPR016425">
    <property type="entry name" value="IspG_bac"/>
</dbReference>
<evidence type="ECO:0000256" key="7">
    <source>
        <dbReference type="HAMAP-Rule" id="MF_00159"/>
    </source>
</evidence>
<sequence length="354" mass="37832">MTGNRHRTFPIHVSNLEIGGNNPIIIQSMTNTRTHELENTLAQINELYNAGCQVVRVAVPDKQAIQTLPLLVAKSPVPLVADIHFNYQLAIDAIKSGVSKIRINPGNIGSVDKVSDIVSVAKEFKVPIRIGINSGSLEKSLLDKYGGPTHMALVESAVNNVMMLSKMNFHNVIVSIKASDVMTTIRANQEFAKRLSNPLHLGITEAGTIKQGTIKSAAGIGSLLAQGIGDTIRVSLSGSPVDEVEVAKTLLSSLGLSKGVEIISCPTCGRTDIDVEQLALEVEKLLSNYQVPIKVAVMGCAVNGPGEAKEADLGVAGAKDYGVLFKKGKIVKKVPRDELMDILMTEIEQAAQLK</sequence>
<feature type="binding site" evidence="7">
    <location>
        <position position="268"/>
    </location>
    <ligand>
        <name>[4Fe-4S] cluster</name>
        <dbReference type="ChEBI" id="CHEBI:49883"/>
    </ligand>
</feature>
<dbReference type="OrthoDB" id="9803214at2"/>
<feature type="binding site" evidence="7">
    <location>
        <position position="307"/>
    </location>
    <ligand>
        <name>[4Fe-4S] cluster</name>
        <dbReference type="ChEBI" id="CHEBI:49883"/>
    </ligand>
</feature>
<comment type="caution">
    <text evidence="11">The sequence shown here is derived from an EMBL/GenBank/DDBJ whole genome shotgun (WGS) entry which is preliminary data.</text>
</comment>
<dbReference type="PANTHER" id="PTHR30454:SF0">
    <property type="entry name" value="4-HYDROXY-3-METHYLBUT-2-EN-1-YL DIPHOSPHATE SYNTHASE (FERREDOXIN), CHLOROPLASTIC"/>
    <property type="match status" value="1"/>
</dbReference>
<evidence type="ECO:0000256" key="2">
    <source>
        <dbReference type="ARBA" id="ARBA00022723"/>
    </source>
</evidence>
<dbReference type="Pfam" id="PF26540">
    <property type="entry name" value="GcpE_C"/>
    <property type="match status" value="1"/>
</dbReference>
<evidence type="ECO:0000259" key="9">
    <source>
        <dbReference type="Pfam" id="PF04551"/>
    </source>
</evidence>
<evidence type="ECO:0000256" key="4">
    <source>
        <dbReference type="ARBA" id="ARBA00023004"/>
    </source>
</evidence>
<dbReference type="InterPro" id="IPR058579">
    <property type="entry name" value="IspG_C"/>
</dbReference>
<dbReference type="Gene3D" id="3.20.20.20">
    <property type="entry name" value="Dihydropteroate synthase-like"/>
    <property type="match status" value="1"/>
</dbReference>
<dbReference type="GO" id="GO:0019288">
    <property type="term" value="P:isopentenyl diphosphate biosynthetic process, methylerythritol 4-phosphate pathway"/>
    <property type="evidence" value="ECO:0007669"/>
    <property type="project" value="UniProtKB-UniRule"/>
</dbReference>
<accession>A0A226C1F4</accession>
<dbReference type="PROSITE" id="PS00687">
    <property type="entry name" value="ALDEHYDE_DEHYDR_GLU"/>
    <property type="match status" value="1"/>
</dbReference>
<dbReference type="GO" id="GO:0005506">
    <property type="term" value="F:iron ion binding"/>
    <property type="evidence" value="ECO:0007669"/>
    <property type="project" value="InterPro"/>
</dbReference>
<keyword evidence="5 7" id="KW-0411">Iron-sulfur</keyword>
<dbReference type="Pfam" id="PF04551">
    <property type="entry name" value="GcpE"/>
    <property type="match status" value="1"/>
</dbReference>
<gene>
    <name evidence="7" type="primary">ispG</name>
    <name evidence="11" type="ORF">CDO51_04215</name>
</gene>
<keyword evidence="12" id="KW-1185">Reference proteome</keyword>
<feature type="domain" description="IspG TIM-barrel" evidence="9">
    <location>
        <begin position="10"/>
        <end position="248"/>
    </location>
</feature>
<comment type="catalytic activity">
    <reaction evidence="7">
        <text>(2E)-4-hydroxy-3-methylbut-2-enyl diphosphate + oxidized [flavodoxin] + H2O + 2 H(+) = 2-C-methyl-D-erythritol 2,4-cyclic diphosphate + reduced [flavodoxin]</text>
        <dbReference type="Rhea" id="RHEA:43604"/>
        <dbReference type="Rhea" id="RHEA-COMP:10622"/>
        <dbReference type="Rhea" id="RHEA-COMP:10623"/>
        <dbReference type="ChEBI" id="CHEBI:15377"/>
        <dbReference type="ChEBI" id="CHEBI:15378"/>
        <dbReference type="ChEBI" id="CHEBI:57618"/>
        <dbReference type="ChEBI" id="CHEBI:58210"/>
        <dbReference type="ChEBI" id="CHEBI:58483"/>
        <dbReference type="ChEBI" id="CHEBI:128753"/>
        <dbReference type="EC" id="1.17.7.3"/>
    </reaction>
</comment>
<evidence type="ECO:0000313" key="12">
    <source>
        <dbReference type="Proteomes" id="UP000214588"/>
    </source>
</evidence>
<dbReference type="NCBIfam" id="NF001540">
    <property type="entry name" value="PRK00366.1"/>
    <property type="match status" value="1"/>
</dbReference>
<dbReference type="EC" id="1.17.7.3" evidence="7"/>
<dbReference type="SUPFAM" id="SSF51717">
    <property type="entry name" value="Dihydropteroate synthetase-like"/>
    <property type="match status" value="1"/>
</dbReference>
<dbReference type="RefSeq" id="WP_089023054.1">
    <property type="nucleotide sequence ID" value="NZ_NIQC01000006.1"/>
</dbReference>
<dbReference type="FunFam" id="3.20.20.20:FF:000001">
    <property type="entry name" value="4-hydroxy-3-methylbut-2-en-1-yl diphosphate synthase (flavodoxin)"/>
    <property type="match status" value="1"/>
</dbReference>
<keyword evidence="1 7" id="KW-0004">4Fe-4S</keyword>
<dbReference type="PIRSF" id="PIRSF004640">
    <property type="entry name" value="IspG"/>
    <property type="match status" value="1"/>
</dbReference>
<dbReference type="GO" id="GO:0141197">
    <property type="term" value="F:4-hydroxy-3-methylbut-2-enyl-diphosphate synthase activity (flavodoxin)"/>
    <property type="evidence" value="ECO:0007669"/>
    <property type="project" value="UniProtKB-EC"/>
</dbReference>
<evidence type="ECO:0000256" key="6">
    <source>
        <dbReference type="ARBA" id="ARBA00023229"/>
    </source>
</evidence>
<evidence type="ECO:0000259" key="10">
    <source>
        <dbReference type="Pfam" id="PF26540"/>
    </source>
</evidence>
<organism evidence="11 12">
    <name type="scientific">Natranaerobius trueperi</name>
    <dbReference type="NCBI Taxonomy" id="759412"/>
    <lineage>
        <taxon>Bacteria</taxon>
        <taxon>Bacillati</taxon>
        <taxon>Bacillota</taxon>
        <taxon>Clostridia</taxon>
        <taxon>Natranaerobiales</taxon>
        <taxon>Natranaerobiaceae</taxon>
        <taxon>Natranaerobius</taxon>
    </lineage>
</organism>
<reference evidence="11 12" key="1">
    <citation type="submission" date="2017-06" db="EMBL/GenBank/DDBJ databases">
        <title>Draft Genome Sequence of Natranaerobius trueperi halophilic, alkalithermophilic bacteria from soda lakes.</title>
        <authorList>
            <person name="Zhao B."/>
        </authorList>
    </citation>
    <scope>NUCLEOTIDE SEQUENCE [LARGE SCALE GENOMIC DNA]</scope>
    <source>
        <strain evidence="11 12">DSM 18760</strain>
    </source>
</reference>
<dbReference type="GO" id="GO:0016114">
    <property type="term" value="P:terpenoid biosynthetic process"/>
    <property type="evidence" value="ECO:0007669"/>
    <property type="project" value="InterPro"/>
</dbReference>
<dbReference type="AlphaFoldDB" id="A0A226C1F4"/>
<protein>
    <recommendedName>
        <fullName evidence="7">4-hydroxy-3-methylbut-2-en-1-yl diphosphate synthase (flavodoxin)</fullName>
        <ecNumber evidence="7">1.17.7.3</ecNumber>
    </recommendedName>
    <alternativeName>
        <fullName evidence="7">1-hydroxy-2-methyl-2-(E)-butenyl 4-diphosphate synthase</fullName>
    </alternativeName>
</protein>
<evidence type="ECO:0000256" key="1">
    <source>
        <dbReference type="ARBA" id="ARBA00022485"/>
    </source>
</evidence>
<evidence type="ECO:0000256" key="5">
    <source>
        <dbReference type="ARBA" id="ARBA00023014"/>
    </source>
</evidence>
<keyword evidence="3 7" id="KW-0560">Oxidoreductase</keyword>
<dbReference type="InterPro" id="IPR011005">
    <property type="entry name" value="Dihydropteroate_synth-like_sf"/>
</dbReference>
<dbReference type="Proteomes" id="UP000214588">
    <property type="component" value="Unassembled WGS sequence"/>
</dbReference>
<proteinExistence type="inferred from homology"/>
<dbReference type="GO" id="GO:0046429">
    <property type="term" value="F:4-hydroxy-3-methylbut-2-en-1-yl diphosphate synthase activity (ferredoxin)"/>
    <property type="evidence" value="ECO:0007669"/>
    <property type="project" value="UniProtKB-UniRule"/>
</dbReference>
<evidence type="ECO:0000313" key="11">
    <source>
        <dbReference type="EMBL" id="OWZ84269.1"/>
    </source>
</evidence>
<feature type="domain" description="IspG C-terminal" evidence="10">
    <location>
        <begin position="261"/>
        <end position="349"/>
    </location>
</feature>
<keyword evidence="6 7" id="KW-0414">Isoprene biosynthesis</keyword>
<feature type="binding site" evidence="7">
    <location>
        <position position="300"/>
    </location>
    <ligand>
        <name>[4Fe-4S] cluster</name>
        <dbReference type="ChEBI" id="CHEBI:49883"/>
    </ligand>
</feature>
<evidence type="ECO:0000256" key="8">
    <source>
        <dbReference type="PROSITE-ProRule" id="PRU10007"/>
    </source>
</evidence>
<dbReference type="NCBIfam" id="TIGR00612">
    <property type="entry name" value="ispG_gcpE"/>
    <property type="match status" value="1"/>
</dbReference>
<dbReference type="UniPathway" id="UPA00056">
    <property type="reaction ID" value="UER00096"/>
</dbReference>
<dbReference type="SUPFAM" id="SSF56014">
    <property type="entry name" value="Nitrite and sulphite reductase 4Fe-4S domain-like"/>
    <property type="match status" value="1"/>
</dbReference>
<comment type="similarity">
    <text evidence="7">Belongs to the IspG family.</text>
</comment>
<dbReference type="GO" id="GO:0051539">
    <property type="term" value="F:4 iron, 4 sulfur cluster binding"/>
    <property type="evidence" value="ECO:0007669"/>
    <property type="project" value="UniProtKB-UniRule"/>
</dbReference>
<feature type="active site" evidence="8">
    <location>
        <position position="17"/>
    </location>
</feature>
<name>A0A226C1F4_9FIRM</name>
<dbReference type="InterPro" id="IPR029510">
    <property type="entry name" value="Ald_DH_CS_GLU"/>
</dbReference>
<dbReference type="InterPro" id="IPR058578">
    <property type="entry name" value="IspG_TIM"/>
</dbReference>
<dbReference type="PANTHER" id="PTHR30454">
    <property type="entry name" value="4-HYDROXY-3-METHYLBUT-2-EN-1-YL DIPHOSPHATE SYNTHASE"/>
    <property type="match status" value="1"/>
</dbReference>
<keyword evidence="2 7" id="KW-0479">Metal-binding</keyword>
<keyword evidence="4 7" id="KW-0408">Iron</keyword>
<comment type="function">
    <text evidence="7">Converts 2C-methyl-D-erythritol 2,4-cyclodiphosphate (ME-2,4cPP) into 1-hydroxy-2-methyl-2-(E)-butenyl 4-diphosphate.</text>
</comment>
<comment type="cofactor">
    <cofactor evidence="7">
        <name>[4Fe-4S] cluster</name>
        <dbReference type="ChEBI" id="CHEBI:49883"/>
    </cofactor>
    <text evidence="7">Binds 1 [4Fe-4S] cluster.</text>
</comment>
<dbReference type="InterPro" id="IPR045854">
    <property type="entry name" value="NO2/SO3_Rdtase_4Fe4S_sf"/>
</dbReference>
<dbReference type="HAMAP" id="MF_00159">
    <property type="entry name" value="IspG"/>
    <property type="match status" value="1"/>
</dbReference>
<comment type="pathway">
    <text evidence="7">Isoprenoid biosynthesis; isopentenyl diphosphate biosynthesis via DXP pathway; isopentenyl diphosphate from 1-deoxy-D-xylulose 5-phosphate: step 5/6.</text>
</comment>
<dbReference type="EMBL" id="NIQC01000006">
    <property type="protein sequence ID" value="OWZ84269.1"/>
    <property type="molecule type" value="Genomic_DNA"/>
</dbReference>
<dbReference type="Gene3D" id="3.30.413.10">
    <property type="entry name" value="Sulfite Reductase Hemoprotein, domain 1"/>
    <property type="match status" value="1"/>
</dbReference>